<evidence type="ECO:0000313" key="10">
    <source>
        <dbReference type="EMBL" id="CAD84895.1"/>
    </source>
</evidence>
<keyword evidence="4 8" id="KW-0812">Transmembrane</keyword>
<dbReference type="OrthoDB" id="9153760at2"/>
<dbReference type="eggNOG" id="COG3116">
    <property type="taxonomic scope" value="Bacteria"/>
</dbReference>
<evidence type="ECO:0000256" key="6">
    <source>
        <dbReference type="ARBA" id="ARBA00023136"/>
    </source>
</evidence>
<dbReference type="HOGENOM" id="CLU_156524_0_2_4"/>
<keyword evidence="8" id="KW-0997">Cell inner membrane</keyword>
<feature type="transmembrane region" description="Helical" evidence="8">
    <location>
        <begin position="6"/>
        <end position="24"/>
    </location>
</feature>
<dbReference type="GO" id="GO:0005886">
    <property type="term" value="C:plasma membrane"/>
    <property type="evidence" value="ECO:0007669"/>
    <property type="project" value="UniProtKB-SubCell"/>
</dbReference>
<comment type="function">
    <text evidence="8">Essential cell division protein. May link together the upstream cell division proteins, which are predominantly cytoplasmic, with the downstream cell division proteins, which are predominantly periplasmic.</text>
</comment>
<dbReference type="GeneID" id="87104175"/>
<keyword evidence="2 8" id="KW-1003">Cell membrane</keyword>
<dbReference type="Proteomes" id="UP000001416">
    <property type="component" value="Chromosome"/>
</dbReference>
<dbReference type="EMBL" id="AL954747">
    <property type="protein sequence ID" value="CAD84895.1"/>
    <property type="molecule type" value="Genomic_DNA"/>
</dbReference>
<dbReference type="GO" id="GO:0043093">
    <property type="term" value="P:FtsZ-dependent cytokinesis"/>
    <property type="evidence" value="ECO:0007669"/>
    <property type="project" value="UniProtKB-UniRule"/>
</dbReference>
<dbReference type="PANTHER" id="PTHR37479">
    <property type="entry name" value="CELL DIVISION PROTEIN FTSL"/>
    <property type="match status" value="1"/>
</dbReference>
<evidence type="ECO:0000256" key="4">
    <source>
        <dbReference type="ARBA" id="ARBA00022692"/>
    </source>
</evidence>
<dbReference type="DNASU" id="1081926"/>
<evidence type="ECO:0000256" key="2">
    <source>
        <dbReference type="ARBA" id="ARBA00022475"/>
    </source>
</evidence>
<evidence type="ECO:0000256" key="3">
    <source>
        <dbReference type="ARBA" id="ARBA00022618"/>
    </source>
</evidence>
<dbReference type="GO" id="GO:0032153">
    <property type="term" value="C:cell division site"/>
    <property type="evidence" value="ECO:0007669"/>
    <property type="project" value="UniProtKB-UniRule"/>
</dbReference>
<keyword evidence="5 8" id="KW-1133">Transmembrane helix</keyword>
<evidence type="ECO:0000256" key="7">
    <source>
        <dbReference type="ARBA" id="ARBA00023306"/>
    </source>
</evidence>
<evidence type="ECO:0000256" key="8">
    <source>
        <dbReference type="HAMAP-Rule" id="MF_00910"/>
    </source>
</evidence>
<dbReference type="AlphaFoldDB" id="Q82VT0"/>
<keyword evidence="11" id="KW-1185">Reference proteome</keyword>
<dbReference type="KEGG" id="neu:NE0984"/>
<sequence>MIKLNIFLFMVLVICGLGIVTARYESRKLFMEQEEAQQLTEQLETEWNQLRLEQTTLAMPARVEKIARKELGMTMPPPAAGNILAIHPDHSSGATE</sequence>
<dbReference type="NCBIfam" id="TIGR02209">
    <property type="entry name" value="ftsL_broad"/>
    <property type="match status" value="1"/>
</dbReference>
<proteinExistence type="inferred from homology"/>
<reference evidence="10 11" key="1">
    <citation type="journal article" date="2003" name="J. Bacteriol.">
        <title>Complete genome sequence of the ammonia-oxidizing bacterium and obligate chemolithoautotroph Nitrosomonas europaea.</title>
        <authorList>
            <person name="Chain P."/>
            <person name="Lamerdin J."/>
            <person name="Larimer F."/>
            <person name="Regala W."/>
            <person name="Land M."/>
            <person name="Hauser L."/>
            <person name="Hooper A."/>
            <person name="Klotz M."/>
            <person name="Norton J."/>
            <person name="Sayavedra-Soto L."/>
            <person name="Arciero D."/>
            <person name="Hommes N."/>
            <person name="Whittaker M."/>
            <person name="Arp D."/>
        </authorList>
    </citation>
    <scope>NUCLEOTIDE SEQUENCE [LARGE SCALE GENOMIC DNA]</scope>
    <source>
        <strain evidence="11">ATCC 19718 / CIP 103999 / KCTC 2705 / NBRC 14298</strain>
    </source>
</reference>
<keyword evidence="6 8" id="KW-0472">Membrane</keyword>
<gene>
    <name evidence="8 10" type="primary">ftsL</name>
    <name evidence="10" type="ordered locus">NE0984</name>
</gene>
<dbReference type="PANTHER" id="PTHR37479:SF1">
    <property type="entry name" value="CELL DIVISION PROTEIN FTSL"/>
    <property type="match status" value="1"/>
</dbReference>
<comment type="subunit">
    <text evidence="8">Part of a complex composed of FtsB, FtsL and FtsQ.</text>
</comment>
<dbReference type="Pfam" id="PF04999">
    <property type="entry name" value="FtsL"/>
    <property type="match status" value="1"/>
</dbReference>
<dbReference type="STRING" id="228410.NE0984"/>
<protein>
    <recommendedName>
        <fullName evidence="8 9">Cell division protein FtsL</fullName>
    </recommendedName>
</protein>
<keyword evidence="3 8" id="KW-0132">Cell division</keyword>
<comment type="subcellular location">
    <subcellularLocation>
        <location evidence="8">Cell inner membrane</location>
        <topology evidence="8">Single-pass type II membrane protein</topology>
    </subcellularLocation>
    <subcellularLocation>
        <location evidence="1">Cell membrane</location>
        <topology evidence="1">Single-pass type II membrane protein</topology>
    </subcellularLocation>
    <text evidence="8">Localizes to the division septum where it forms a ring structure.</text>
</comment>
<accession>Q82VT0</accession>
<organism evidence="10 11">
    <name type="scientific">Nitrosomonas europaea (strain ATCC 19718 / CIP 103999 / KCTC 2705 / NBRC 14298)</name>
    <dbReference type="NCBI Taxonomy" id="228410"/>
    <lineage>
        <taxon>Bacteria</taxon>
        <taxon>Pseudomonadati</taxon>
        <taxon>Pseudomonadota</taxon>
        <taxon>Betaproteobacteria</taxon>
        <taxon>Nitrosomonadales</taxon>
        <taxon>Nitrosomonadaceae</taxon>
        <taxon>Nitrosomonas</taxon>
    </lineage>
</organism>
<name>Q82VT0_NITEU</name>
<dbReference type="InterPro" id="IPR011922">
    <property type="entry name" value="Cell_div_FtsL"/>
</dbReference>
<dbReference type="HAMAP" id="MF_00910">
    <property type="entry name" value="FtsL"/>
    <property type="match status" value="1"/>
</dbReference>
<evidence type="ECO:0000256" key="9">
    <source>
        <dbReference type="NCBIfam" id="TIGR02209"/>
    </source>
</evidence>
<evidence type="ECO:0000256" key="1">
    <source>
        <dbReference type="ARBA" id="ARBA00004401"/>
    </source>
</evidence>
<keyword evidence="7 8" id="KW-0131">Cell cycle</keyword>
<comment type="similarity">
    <text evidence="8">Belongs to the FtsL family.</text>
</comment>
<dbReference type="RefSeq" id="WP_011111593.1">
    <property type="nucleotide sequence ID" value="NC_004757.1"/>
</dbReference>
<evidence type="ECO:0000256" key="5">
    <source>
        <dbReference type="ARBA" id="ARBA00022989"/>
    </source>
</evidence>
<evidence type="ECO:0000313" key="11">
    <source>
        <dbReference type="Proteomes" id="UP000001416"/>
    </source>
</evidence>